<protein>
    <submittedName>
        <fullName evidence="1">Uncharacterized protein</fullName>
    </submittedName>
</protein>
<evidence type="ECO:0000313" key="1">
    <source>
        <dbReference type="EMBL" id="QJB30976.1"/>
    </source>
</evidence>
<evidence type="ECO:0000313" key="2">
    <source>
        <dbReference type="Proteomes" id="UP000502421"/>
    </source>
</evidence>
<reference evidence="2" key="1">
    <citation type="submission" date="2020-04" db="EMBL/GenBank/DDBJ databases">
        <authorList>
            <person name="Kittiwongwattana C."/>
        </authorList>
    </citation>
    <scope>NUCLEOTIDE SEQUENCE [LARGE SCALE GENOMIC DNA]</scope>
    <source>
        <strain evidence="2">1310</strain>
    </source>
</reference>
<dbReference type="EMBL" id="CP051205">
    <property type="protein sequence ID" value="QJB30976.1"/>
    <property type="molecule type" value="Genomic_DNA"/>
</dbReference>
<proteinExistence type="predicted"/>
<gene>
    <name evidence="1" type="ORF">HF329_06530</name>
</gene>
<sequence length="333" mass="35557">MMITRFRIHCARTFLALLTVISLWGCSKEYSRESPVTGPVEQPAEMAAYALEHQGGSCSDAVVTGTFKAGTPVAAGAKIQVTVQVAIPGTWILTTGNVNGMEFTGGGTFTATGKYTITLMGRGTPQQEGSFIFPLKTSGSSCGVTVKVSGDGPEIPAPPADFYYKMTVNGKDYVQEVTDASLYVLVSQTTGGTDVLLGTGISWAGSANLPLGKTEMIIAKGMLANFDAASDLEFKNFFQPGNYNYMTMNNQTFGNGMLLTWTDEKGVTWTSLNGATNQPDGTFAIMSAEDWSGYPGYYGVKVKMKFTCKLYNEAGAELTITNGEMVGGFLKKR</sequence>
<name>A0AAE7D7F6_9BACT</name>
<organism evidence="1 2">
    <name type="scientific">Chitinophaga oryzae</name>
    <dbReference type="NCBI Taxonomy" id="2725414"/>
    <lineage>
        <taxon>Bacteria</taxon>
        <taxon>Pseudomonadati</taxon>
        <taxon>Bacteroidota</taxon>
        <taxon>Chitinophagia</taxon>
        <taxon>Chitinophagales</taxon>
        <taxon>Chitinophagaceae</taxon>
        <taxon>Chitinophaga</taxon>
    </lineage>
</organism>
<dbReference type="KEGG" id="coy:HF329_06530"/>
<dbReference type="RefSeq" id="WP_168803254.1">
    <property type="nucleotide sequence ID" value="NZ_CP051205.1"/>
</dbReference>
<accession>A0AAE7D7F6</accession>
<dbReference type="Proteomes" id="UP000502421">
    <property type="component" value="Chromosome"/>
</dbReference>
<dbReference type="AlphaFoldDB" id="A0AAE7D7F6"/>